<keyword evidence="1" id="KW-0732">Signal</keyword>
<evidence type="ECO:0000313" key="5">
    <source>
        <dbReference type="Proteomes" id="UP000470470"/>
    </source>
</evidence>
<feature type="compositionally biased region" description="Pro residues" evidence="2">
    <location>
        <begin position="187"/>
        <end position="196"/>
    </location>
</feature>
<dbReference type="RefSeq" id="WP_162392359.1">
    <property type="nucleotide sequence ID" value="NZ_JAABOZ010000001.1"/>
</dbReference>
<organism evidence="4 5">
    <name type="scientific">Goekera deserti</name>
    <dbReference type="NCBI Taxonomy" id="2497753"/>
    <lineage>
        <taxon>Bacteria</taxon>
        <taxon>Bacillati</taxon>
        <taxon>Actinomycetota</taxon>
        <taxon>Actinomycetes</taxon>
        <taxon>Geodermatophilales</taxon>
        <taxon>Geodermatophilaceae</taxon>
        <taxon>Goekera</taxon>
    </lineage>
</organism>
<gene>
    <name evidence="4" type="ORF">G1H19_15675</name>
</gene>
<keyword evidence="5" id="KW-1185">Reference proteome</keyword>
<feature type="domain" description="DUF4352" evidence="3">
    <location>
        <begin position="198"/>
        <end position="319"/>
    </location>
</feature>
<sequence length="325" mass="34069">MEISTWLLAVALVLTALDAALSDRSGRVTRLGQHAGKLAPRRSRTCLRSVALRVVARTRTKAGTSNVTPLDYGPPNGDPRMRPFGGQPGPRPHPMPGAGPHHQFPGQSPHVYGPIPTAYLPPPKPPFYKRPWVLVCAGLFLFGAVLEASETDGRIAGSGPASASGQVTPDAAQTDVAGADVDGATPAPQPVDPPAPRLGEAVADGDLSFVVHGIDCSVTTIGGRYLNATAQGTFCVVDLTVHNIGDEAQRFSGDDSTLYNAQGQEYSADVGAALYLEDAQSFYEQINPGNALDAKIVFDVPSGMIPTSIELHDSPFSTGVSVELR</sequence>
<dbReference type="Gene3D" id="2.60.40.1240">
    <property type="match status" value="1"/>
</dbReference>
<dbReference type="AlphaFoldDB" id="A0A7K3WG13"/>
<accession>A0A7K3WG13</accession>
<dbReference type="Pfam" id="PF11611">
    <property type="entry name" value="DUF4352"/>
    <property type="match status" value="1"/>
</dbReference>
<proteinExistence type="predicted"/>
<protein>
    <submittedName>
        <fullName evidence="4">DUF4352 domain-containing protein</fullName>
    </submittedName>
</protein>
<dbReference type="InterPro" id="IPR029050">
    <property type="entry name" value="Immunoprotect_excell_Ig-like"/>
</dbReference>
<evidence type="ECO:0000256" key="2">
    <source>
        <dbReference type="SAM" id="MobiDB-lite"/>
    </source>
</evidence>
<reference evidence="4 5" key="1">
    <citation type="submission" date="2020-02" db="EMBL/GenBank/DDBJ databases">
        <title>The whole genome sequence of CPCC 205119.</title>
        <authorList>
            <person name="Jiang Z."/>
        </authorList>
    </citation>
    <scope>NUCLEOTIDE SEQUENCE [LARGE SCALE GENOMIC DNA]</scope>
    <source>
        <strain evidence="4 5">CPCC 205119</strain>
    </source>
</reference>
<feature type="region of interest" description="Disordered" evidence="2">
    <location>
        <begin position="178"/>
        <end position="199"/>
    </location>
</feature>
<name>A0A7K3WG13_9ACTN</name>
<dbReference type="InterPro" id="IPR029051">
    <property type="entry name" value="DUF4352"/>
</dbReference>
<evidence type="ECO:0000313" key="4">
    <source>
        <dbReference type="EMBL" id="NEL55428.1"/>
    </source>
</evidence>
<dbReference type="EMBL" id="JAAGWK010000022">
    <property type="protein sequence ID" value="NEL55428.1"/>
    <property type="molecule type" value="Genomic_DNA"/>
</dbReference>
<dbReference type="Proteomes" id="UP000470470">
    <property type="component" value="Unassembled WGS sequence"/>
</dbReference>
<evidence type="ECO:0000256" key="1">
    <source>
        <dbReference type="ARBA" id="ARBA00022729"/>
    </source>
</evidence>
<feature type="region of interest" description="Disordered" evidence="2">
    <location>
        <begin position="64"/>
        <end position="100"/>
    </location>
</feature>
<evidence type="ECO:0000259" key="3">
    <source>
        <dbReference type="Pfam" id="PF11611"/>
    </source>
</evidence>
<comment type="caution">
    <text evidence="4">The sequence shown here is derived from an EMBL/GenBank/DDBJ whole genome shotgun (WGS) entry which is preliminary data.</text>
</comment>